<dbReference type="Proteomes" id="UP000652761">
    <property type="component" value="Unassembled WGS sequence"/>
</dbReference>
<dbReference type="AlphaFoldDB" id="A0A843XNJ1"/>
<feature type="non-terminal residue" evidence="2">
    <location>
        <position position="1"/>
    </location>
</feature>
<feature type="compositionally biased region" description="Polar residues" evidence="1">
    <location>
        <begin position="209"/>
        <end position="222"/>
    </location>
</feature>
<feature type="region of interest" description="Disordered" evidence="1">
    <location>
        <begin position="196"/>
        <end position="244"/>
    </location>
</feature>
<gene>
    <name evidence="2" type="ORF">Taro_053771</name>
</gene>
<sequence length="313" mass="35830">RESWAGQPHGVGLSRRSKVVFNSARELLPRSLIWEHQHRRYSHPFRIILTPSARELAITFLSGIGITYVSTIRNRHFETVDKMLISWNSMPGPKFYRGACVLVHRLSYPLGKMQRHAFYDRPTTLRCLLKALETPGREAGARGEENYVRNLLSGEPITCTILRLASTPMPPTAIATLSVHIQCRQVHAVNVHLPGRQQVNDHPWPPTPTEQQQDHTCTSPAQTTHSHHTFHTTNSHWPHNGHTTNTRMICMDPKSTRRYILNRHSETVGKTLVSRNSMLGPKFHRRACVLVHRLSYPLGKTEDIFLRGNRNRP</sequence>
<comment type="caution">
    <text evidence="2">The sequence shown here is derived from an EMBL/GenBank/DDBJ whole genome shotgun (WGS) entry which is preliminary data.</text>
</comment>
<reference evidence="2" key="1">
    <citation type="submission" date="2017-07" db="EMBL/GenBank/DDBJ databases">
        <title>Taro Niue Genome Assembly and Annotation.</title>
        <authorList>
            <person name="Atibalentja N."/>
            <person name="Keating K."/>
            <person name="Fields C.J."/>
        </authorList>
    </citation>
    <scope>NUCLEOTIDE SEQUENCE</scope>
    <source>
        <strain evidence="2">Niue_2</strain>
        <tissue evidence="2">Leaf</tissue>
    </source>
</reference>
<protein>
    <submittedName>
        <fullName evidence="2">Uncharacterized protein</fullName>
    </submittedName>
</protein>
<keyword evidence="3" id="KW-1185">Reference proteome</keyword>
<dbReference type="EMBL" id="NMUH01010141">
    <property type="protein sequence ID" value="MQM20743.1"/>
    <property type="molecule type" value="Genomic_DNA"/>
</dbReference>
<organism evidence="2 3">
    <name type="scientific">Colocasia esculenta</name>
    <name type="common">Wild taro</name>
    <name type="synonym">Arum esculentum</name>
    <dbReference type="NCBI Taxonomy" id="4460"/>
    <lineage>
        <taxon>Eukaryota</taxon>
        <taxon>Viridiplantae</taxon>
        <taxon>Streptophyta</taxon>
        <taxon>Embryophyta</taxon>
        <taxon>Tracheophyta</taxon>
        <taxon>Spermatophyta</taxon>
        <taxon>Magnoliopsida</taxon>
        <taxon>Liliopsida</taxon>
        <taxon>Araceae</taxon>
        <taxon>Aroideae</taxon>
        <taxon>Colocasieae</taxon>
        <taxon>Colocasia</taxon>
    </lineage>
</organism>
<accession>A0A843XNJ1</accession>
<feature type="non-terminal residue" evidence="2">
    <location>
        <position position="313"/>
    </location>
</feature>
<evidence type="ECO:0000256" key="1">
    <source>
        <dbReference type="SAM" id="MobiDB-lite"/>
    </source>
</evidence>
<proteinExistence type="predicted"/>
<evidence type="ECO:0000313" key="2">
    <source>
        <dbReference type="EMBL" id="MQM20743.1"/>
    </source>
</evidence>
<evidence type="ECO:0000313" key="3">
    <source>
        <dbReference type="Proteomes" id="UP000652761"/>
    </source>
</evidence>
<name>A0A843XNJ1_COLES</name>